<evidence type="ECO:0008006" key="4">
    <source>
        <dbReference type="Google" id="ProtNLM"/>
    </source>
</evidence>
<sequence length="168" mass="18608">MKITWRKHPNDLICEKEVSEKSISKVCETCICKCIDVCKFVVFRPVMTKLKRKSIRIDSVTFPPAPPTTKTLVLSNQSSDAVKFALDIHGPQGTKIVVIPRPSCFTICSLGASLLSNLLSIFMLSSIYQSILRTALNQGSANARPAKSNGKTQGRDHGQRWNASLHHQ</sequence>
<evidence type="ECO:0000313" key="2">
    <source>
        <dbReference type="EMBL" id="KAF0039266.1"/>
    </source>
</evidence>
<dbReference type="EMBL" id="VEVO01000007">
    <property type="protein sequence ID" value="KAF0039266.1"/>
    <property type="molecule type" value="Genomic_DNA"/>
</dbReference>
<dbReference type="Proteomes" id="UP000438429">
    <property type="component" value="Unassembled WGS sequence"/>
</dbReference>
<name>A0A6A4SVJ8_SCOMX</name>
<gene>
    <name evidence="2" type="ORF">F2P81_007501</name>
</gene>
<accession>A0A6A4SVJ8</accession>
<evidence type="ECO:0000256" key="1">
    <source>
        <dbReference type="SAM" id="MobiDB-lite"/>
    </source>
</evidence>
<protein>
    <recommendedName>
        <fullName evidence="4">MSP domain-containing protein</fullName>
    </recommendedName>
</protein>
<feature type="region of interest" description="Disordered" evidence="1">
    <location>
        <begin position="139"/>
        <end position="168"/>
    </location>
</feature>
<dbReference type="AlphaFoldDB" id="A0A6A4SVJ8"/>
<comment type="caution">
    <text evidence="2">The sequence shown here is derived from an EMBL/GenBank/DDBJ whole genome shotgun (WGS) entry which is preliminary data.</text>
</comment>
<reference evidence="2 3" key="1">
    <citation type="submission" date="2019-06" db="EMBL/GenBank/DDBJ databases">
        <title>Draft genomes of female and male turbot (Scophthalmus maximus).</title>
        <authorList>
            <person name="Xu H."/>
            <person name="Xu X.-W."/>
            <person name="Shao C."/>
            <person name="Chen S."/>
        </authorList>
    </citation>
    <scope>NUCLEOTIDE SEQUENCE [LARGE SCALE GENOMIC DNA]</scope>
    <source>
        <strain evidence="2">Ysfricsl-2016a</strain>
        <tissue evidence="2">Blood</tissue>
    </source>
</reference>
<organism evidence="2 3">
    <name type="scientific">Scophthalmus maximus</name>
    <name type="common">Turbot</name>
    <name type="synonym">Psetta maxima</name>
    <dbReference type="NCBI Taxonomy" id="52904"/>
    <lineage>
        <taxon>Eukaryota</taxon>
        <taxon>Metazoa</taxon>
        <taxon>Chordata</taxon>
        <taxon>Craniata</taxon>
        <taxon>Vertebrata</taxon>
        <taxon>Euteleostomi</taxon>
        <taxon>Actinopterygii</taxon>
        <taxon>Neopterygii</taxon>
        <taxon>Teleostei</taxon>
        <taxon>Neoteleostei</taxon>
        <taxon>Acanthomorphata</taxon>
        <taxon>Carangaria</taxon>
        <taxon>Pleuronectiformes</taxon>
        <taxon>Pleuronectoidei</taxon>
        <taxon>Scophthalmidae</taxon>
        <taxon>Scophthalmus</taxon>
    </lineage>
</organism>
<proteinExistence type="predicted"/>
<evidence type="ECO:0000313" key="3">
    <source>
        <dbReference type="Proteomes" id="UP000438429"/>
    </source>
</evidence>